<dbReference type="GO" id="GO:0003677">
    <property type="term" value="F:DNA binding"/>
    <property type="evidence" value="ECO:0007669"/>
    <property type="project" value="UniProtKB-KW"/>
</dbReference>
<dbReference type="InterPro" id="IPR001387">
    <property type="entry name" value="Cro/C1-type_HTH"/>
</dbReference>
<gene>
    <name evidence="4" type="ORF">Gferi_14275</name>
</gene>
<dbReference type="Pfam" id="PF01381">
    <property type="entry name" value="HTH_3"/>
    <property type="match status" value="1"/>
</dbReference>
<dbReference type="EMBL" id="CP017269">
    <property type="protein sequence ID" value="AOT70635.1"/>
    <property type="molecule type" value="Genomic_DNA"/>
</dbReference>
<dbReference type="RefSeq" id="WP_069977599.1">
    <property type="nucleotide sequence ID" value="NZ_CP017269.1"/>
</dbReference>
<dbReference type="AlphaFoldDB" id="A0A1D8GI98"/>
<name>A0A1D8GI98_9FIRM</name>
<evidence type="ECO:0000313" key="4">
    <source>
        <dbReference type="EMBL" id="AOT70635.1"/>
    </source>
</evidence>
<keyword evidence="2" id="KW-0812">Transmembrane</keyword>
<evidence type="ECO:0000259" key="3">
    <source>
        <dbReference type="PROSITE" id="PS50943"/>
    </source>
</evidence>
<dbReference type="InterPro" id="IPR010982">
    <property type="entry name" value="Lambda_DNA-bd_dom_sf"/>
</dbReference>
<dbReference type="PROSITE" id="PS50943">
    <property type="entry name" value="HTH_CROC1"/>
    <property type="match status" value="1"/>
</dbReference>
<dbReference type="PANTHER" id="PTHR46558">
    <property type="entry name" value="TRACRIPTIONAL REGULATORY PROTEIN-RELATED-RELATED"/>
    <property type="match status" value="1"/>
</dbReference>
<dbReference type="KEGG" id="gfe:Gferi_14275"/>
<evidence type="ECO:0000256" key="1">
    <source>
        <dbReference type="ARBA" id="ARBA00023125"/>
    </source>
</evidence>
<keyword evidence="2" id="KW-1133">Transmembrane helix</keyword>
<feature type="transmembrane region" description="Helical" evidence="2">
    <location>
        <begin position="99"/>
        <end position="121"/>
    </location>
</feature>
<accession>A0A1D8GI98</accession>
<reference evidence="4 5" key="1">
    <citation type="submission" date="2016-09" db="EMBL/GenBank/DDBJ databases">
        <title>Genomic analysis reveals versatility of anaerobic energy metabolism of Geosporobacter ferrireducens IRF9 of phylum Firmicutes.</title>
        <authorList>
            <person name="Kim S.-J."/>
        </authorList>
    </citation>
    <scope>NUCLEOTIDE SEQUENCE [LARGE SCALE GENOMIC DNA]</scope>
    <source>
        <strain evidence="4 5">IRF9</strain>
    </source>
</reference>
<keyword evidence="1" id="KW-0238">DNA-binding</keyword>
<protein>
    <recommendedName>
        <fullName evidence="3">HTH cro/C1-type domain-containing protein</fullName>
    </recommendedName>
</protein>
<dbReference type="CDD" id="cd00093">
    <property type="entry name" value="HTH_XRE"/>
    <property type="match status" value="1"/>
</dbReference>
<dbReference type="SUPFAM" id="SSF47413">
    <property type="entry name" value="lambda repressor-like DNA-binding domains"/>
    <property type="match status" value="1"/>
</dbReference>
<evidence type="ECO:0000256" key="2">
    <source>
        <dbReference type="SAM" id="Phobius"/>
    </source>
</evidence>
<proteinExistence type="predicted"/>
<keyword evidence="5" id="KW-1185">Reference proteome</keyword>
<dbReference type="SMART" id="SM00530">
    <property type="entry name" value="HTH_XRE"/>
    <property type="match status" value="1"/>
</dbReference>
<dbReference type="PANTHER" id="PTHR46558:SF13">
    <property type="entry name" value="HTH-TYPE TRANSCRIPTIONAL REGULATOR IMMR"/>
    <property type="match status" value="1"/>
</dbReference>
<dbReference type="Proteomes" id="UP000095743">
    <property type="component" value="Chromosome"/>
</dbReference>
<dbReference type="STRING" id="1424294.Gferi_14275"/>
<feature type="domain" description="HTH cro/C1-type" evidence="3">
    <location>
        <begin position="7"/>
        <end position="61"/>
    </location>
</feature>
<evidence type="ECO:0000313" key="5">
    <source>
        <dbReference type="Proteomes" id="UP000095743"/>
    </source>
</evidence>
<dbReference type="Gene3D" id="1.10.260.40">
    <property type="entry name" value="lambda repressor-like DNA-binding domains"/>
    <property type="match status" value="1"/>
</dbReference>
<dbReference type="OrthoDB" id="9801008at2"/>
<sequence length="139" mass="16035">MNFYEKLQKLRKRNGLSQEQLAGELGVSRQAVSKWESGQGYPEIDKIILLSDIFKVSLDDLLREDNHIAVNNDSIKLDLKDIWILINRSFKKISYSYQIIVWMVIICTGIIIVFGALNLIYTMGAYIGKLLNYAYSLHF</sequence>
<keyword evidence="2" id="KW-0472">Membrane</keyword>
<organism evidence="4 5">
    <name type="scientific">Geosporobacter ferrireducens</name>
    <dbReference type="NCBI Taxonomy" id="1424294"/>
    <lineage>
        <taxon>Bacteria</taxon>
        <taxon>Bacillati</taxon>
        <taxon>Bacillota</taxon>
        <taxon>Clostridia</taxon>
        <taxon>Peptostreptococcales</taxon>
        <taxon>Thermotaleaceae</taxon>
        <taxon>Geosporobacter</taxon>
    </lineage>
</organism>